<evidence type="ECO:0000313" key="8">
    <source>
        <dbReference type="EMBL" id="OGY45761.1"/>
    </source>
</evidence>
<dbReference type="PANTHER" id="PTHR30349:SF41">
    <property type="entry name" value="INTEGRASE_RECOMBINASE PROTEIN MJ0367-RELATED"/>
    <property type="match status" value="1"/>
</dbReference>
<dbReference type="InterPro" id="IPR010998">
    <property type="entry name" value="Integrase_recombinase_N"/>
</dbReference>
<dbReference type="STRING" id="1797535.A2744_00055"/>
<evidence type="ECO:0000256" key="5">
    <source>
        <dbReference type="PROSITE-ProRule" id="PRU01248"/>
    </source>
</evidence>
<organism evidence="8 9">
    <name type="scientific">Candidatus Buchananbacteria bacterium RIFCSPHIGHO2_01_FULL_44_11</name>
    <dbReference type="NCBI Taxonomy" id="1797535"/>
    <lineage>
        <taxon>Bacteria</taxon>
        <taxon>Candidatus Buchananiibacteriota</taxon>
    </lineage>
</organism>
<sequence>MNQLIAQFLHYLRAERFFSPRTIFAYQHDLGKFVEFLESTNKTDIIHITKEDVRHFLSGCAETNGAVTIARKLSSIKSFFKYLGREGIIDANPVSDIEAPKLPEKEPSYLTVTEYQDLIAAVKFKATPYYLSRDLAIVILLLGTGIRLSELVGLTLDRVNLDRNDRNIKVKGKGNKERIIPLTIEVAGILGQYLKQRPDVSSNHLFISRLGSGLRARSVYGLVKKYLKAANITKDRVAVHSLRHTFGASLLNSGANLVVIQELLGHKKLETTRRYLHINNIDLRNAVEKLVLSKPQ</sequence>
<keyword evidence="2" id="KW-0229">DNA integration</keyword>
<dbReference type="InterPro" id="IPR011010">
    <property type="entry name" value="DNA_brk_join_enz"/>
</dbReference>
<evidence type="ECO:0000256" key="4">
    <source>
        <dbReference type="ARBA" id="ARBA00023172"/>
    </source>
</evidence>
<dbReference type="InterPro" id="IPR044068">
    <property type="entry name" value="CB"/>
</dbReference>
<dbReference type="PROSITE" id="PS51898">
    <property type="entry name" value="TYR_RECOMBINASE"/>
    <property type="match status" value="1"/>
</dbReference>
<dbReference type="InterPro" id="IPR013762">
    <property type="entry name" value="Integrase-like_cat_sf"/>
</dbReference>
<dbReference type="Gene3D" id="1.10.150.130">
    <property type="match status" value="1"/>
</dbReference>
<keyword evidence="4" id="KW-0233">DNA recombination</keyword>
<gene>
    <name evidence="8" type="ORF">A2744_00055</name>
</gene>
<dbReference type="Proteomes" id="UP000178240">
    <property type="component" value="Unassembled WGS sequence"/>
</dbReference>
<evidence type="ECO:0000256" key="3">
    <source>
        <dbReference type="ARBA" id="ARBA00023125"/>
    </source>
</evidence>
<evidence type="ECO:0000259" key="7">
    <source>
        <dbReference type="PROSITE" id="PS51900"/>
    </source>
</evidence>
<evidence type="ECO:0000313" key="9">
    <source>
        <dbReference type="Proteomes" id="UP000178240"/>
    </source>
</evidence>
<protein>
    <recommendedName>
        <fullName evidence="10">Integrase</fullName>
    </recommendedName>
</protein>
<dbReference type="SUPFAM" id="SSF56349">
    <property type="entry name" value="DNA breaking-rejoining enzymes"/>
    <property type="match status" value="1"/>
</dbReference>
<dbReference type="Gene3D" id="1.10.443.10">
    <property type="entry name" value="Intergrase catalytic core"/>
    <property type="match status" value="1"/>
</dbReference>
<dbReference type="Pfam" id="PF02899">
    <property type="entry name" value="Phage_int_SAM_1"/>
    <property type="match status" value="1"/>
</dbReference>
<name>A0A1G1Y0L5_9BACT</name>
<dbReference type="InterPro" id="IPR002104">
    <property type="entry name" value="Integrase_catalytic"/>
</dbReference>
<dbReference type="Pfam" id="PF00589">
    <property type="entry name" value="Phage_integrase"/>
    <property type="match status" value="1"/>
</dbReference>
<evidence type="ECO:0000256" key="1">
    <source>
        <dbReference type="ARBA" id="ARBA00008857"/>
    </source>
</evidence>
<keyword evidence="3 5" id="KW-0238">DNA-binding</keyword>
<proteinExistence type="inferred from homology"/>
<dbReference type="PROSITE" id="PS51900">
    <property type="entry name" value="CB"/>
    <property type="match status" value="1"/>
</dbReference>
<evidence type="ECO:0000256" key="2">
    <source>
        <dbReference type="ARBA" id="ARBA00022908"/>
    </source>
</evidence>
<dbReference type="PANTHER" id="PTHR30349">
    <property type="entry name" value="PHAGE INTEGRASE-RELATED"/>
    <property type="match status" value="1"/>
</dbReference>
<evidence type="ECO:0008006" key="10">
    <source>
        <dbReference type="Google" id="ProtNLM"/>
    </source>
</evidence>
<dbReference type="GO" id="GO:0015074">
    <property type="term" value="P:DNA integration"/>
    <property type="evidence" value="ECO:0007669"/>
    <property type="project" value="UniProtKB-KW"/>
</dbReference>
<comment type="similarity">
    <text evidence="1">Belongs to the 'phage' integrase family.</text>
</comment>
<dbReference type="GO" id="GO:0006310">
    <property type="term" value="P:DNA recombination"/>
    <property type="evidence" value="ECO:0007669"/>
    <property type="project" value="UniProtKB-KW"/>
</dbReference>
<dbReference type="InterPro" id="IPR050090">
    <property type="entry name" value="Tyrosine_recombinase_XerCD"/>
</dbReference>
<dbReference type="InterPro" id="IPR004107">
    <property type="entry name" value="Integrase_SAM-like_N"/>
</dbReference>
<dbReference type="AlphaFoldDB" id="A0A1G1Y0L5"/>
<dbReference type="EMBL" id="MHIE01000013">
    <property type="protein sequence ID" value="OGY45761.1"/>
    <property type="molecule type" value="Genomic_DNA"/>
</dbReference>
<feature type="domain" description="Core-binding (CB)" evidence="7">
    <location>
        <begin position="1"/>
        <end position="84"/>
    </location>
</feature>
<evidence type="ECO:0000259" key="6">
    <source>
        <dbReference type="PROSITE" id="PS51898"/>
    </source>
</evidence>
<comment type="caution">
    <text evidence="8">The sequence shown here is derived from an EMBL/GenBank/DDBJ whole genome shotgun (WGS) entry which is preliminary data.</text>
</comment>
<accession>A0A1G1Y0L5</accession>
<feature type="domain" description="Tyr recombinase" evidence="6">
    <location>
        <begin position="105"/>
        <end position="288"/>
    </location>
</feature>
<dbReference type="GO" id="GO:0003677">
    <property type="term" value="F:DNA binding"/>
    <property type="evidence" value="ECO:0007669"/>
    <property type="project" value="UniProtKB-UniRule"/>
</dbReference>
<reference evidence="8 9" key="1">
    <citation type="journal article" date="2016" name="Nat. Commun.">
        <title>Thousands of microbial genomes shed light on interconnected biogeochemical processes in an aquifer system.</title>
        <authorList>
            <person name="Anantharaman K."/>
            <person name="Brown C.T."/>
            <person name="Hug L.A."/>
            <person name="Sharon I."/>
            <person name="Castelle C.J."/>
            <person name="Probst A.J."/>
            <person name="Thomas B.C."/>
            <person name="Singh A."/>
            <person name="Wilkins M.J."/>
            <person name="Karaoz U."/>
            <person name="Brodie E.L."/>
            <person name="Williams K.H."/>
            <person name="Hubbard S.S."/>
            <person name="Banfield J.F."/>
        </authorList>
    </citation>
    <scope>NUCLEOTIDE SEQUENCE [LARGE SCALE GENOMIC DNA]</scope>
</reference>